<evidence type="ECO:0000256" key="2">
    <source>
        <dbReference type="ARBA" id="ARBA00022827"/>
    </source>
</evidence>
<organism evidence="5 7">
    <name type="scientific">Uruburuella suis</name>
    <dbReference type="NCBI Taxonomy" id="252130"/>
    <lineage>
        <taxon>Bacteria</taxon>
        <taxon>Pseudomonadati</taxon>
        <taxon>Pseudomonadota</taxon>
        <taxon>Betaproteobacteria</taxon>
        <taxon>Neisseriales</taxon>
        <taxon>Neisseriaceae</taxon>
        <taxon>Uruburuella</taxon>
    </lineage>
</organism>
<evidence type="ECO:0000313" key="7">
    <source>
        <dbReference type="Proteomes" id="UP000829756"/>
    </source>
</evidence>
<dbReference type="SUPFAM" id="SSF56176">
    <property type="entry name" value="FAD-binding/transporter-associated domain-like"/>
    <property type="match status" value="1"/>
</dbReference>
<dbReference type="GO" id="GO:0019154">
    <property type="term" value="F:glycolate dehydrogenase activity"/>
    <property type="evidence" value="ECO:0007669"/>
    <property type="project" value="UniProtKB-EC"/>
</dbReference>
<proteinExistence type="predicted"/>
<dbReference type="InterPro" id="IPR006094">
    <property type="entry name" value="Oxid_FAD_bind_N"/>
</dbReference>
<dbReference type="InterPro" id="IPR016169">
    <property type="entry name" value="FAD-bd_PCMH_sub2"/>
</dbReference>
<gene>
    <name evidence="5" type="primary">glcE</name>
    <name evidence="4" type="ORF">EV680_11011</name>
    <name evidence="5" type="ORF">LVJ78_03880</name>
</gene>
<dbReference type="InterPro" id="IPR016164">
    <property type="entry name" value="FAD-linked_Oxase-like_C"/>
</dbReference>
<dbReference type="InterPro" id="IPR036318">
    <property type="entry name" value="FAD-bd_PCMH-like_sf"/>
</dbReference>
<evidence type="ECO:0000313" key="6">
    <source>
        <dbReference type="Proteomes" id="UP000294721"/>
    </source>
</evidence>
<dbReference type="PROSITE" id="PS51387">
    <property type="entry name" value="FAD_PCMH"/>
    <property type="match status" value="1"/>
</dbReference>
<dbReference type="NCBIfam" id="NF008439">
    <property type="entry name" value="PRK11282.1"/>
    <property type="match status" value="1"/>
</dbReference>
<dbReference type="Pfam" id="PF01565">
    <property type="entry name" value="FAD_binding_4"/>
    <property type="match status" value="1"/>
</dbReference>
<keyword evidence="2" id="KW-0274">FAD</keyword>
<dbReference type="InterPro" id="IPR016166">
    <property type="entry name" value="FAD-bd_PCMH"/>
</dbReference>
<accession>A0AAE9KHM0</accession>
<dbReference type="PANTHER" id="PTHR11748:SF103">
    <property type="entry name" value="GLYCOLATE OXIDASE SUBUNIT GLCE"/>
    <property type="match status" value="1"/>
</dbReference>
<feature type="domain" description="FAD-binding PCMH-type" evidence="3">
    <location>
        <begin position="1"/>
        <end position="173"/>
    </location>
</feature>
<reference evidence="4 6" key="1">
    <citation type="submission" date="2019-03" db="EMBL/GenBank/DDBJ databases">
        <title>Genomic Encyclopedia of Type Strains, Phase IV (KMG-IV): sequencing the most valuable type-strain genomes for metagenomic binning, comparative biology and taxonomic classification.</title>
        <authorList>
            <person name="Goeker M."/>
        </authorList>
    </citation>
    <scope>NUCLEOTIDE SEQUENCE [LARGE SCALE GENOMIC DNA]</scope>
    <source>
        <strain evidence="4 6">DSM 17474</strain>
    </source>
</reference>
<sequence>MEQTFIRMREQILHATHRHIPLIIKGGGTKDFYGEQTRPENADVLDTREHSGIVAYDPAELVLTARAGTPLAEIEAALSESRQNLPFEPPHFGDGATIGGAVAAGLAGPRRAHAGAVKDFVLGARLLNGRGEHLHFGGTVVKNVAGYDVARLLAGSLGTLGVITELSLKVLPQPFAEATLQFESRAAEAVPTLNALMGQPLPLTASYWADGVLSLRLCGTEAGVKTAVELLGGERMNEAASRSWWQTVREQARPEFDLNEGERLWRISVPDTAPVADSDGLSSIEWGGGLRWYRTGAAAREMRALAQNAGGHATLFRGAAAVGETVFTPLPEALLAINQRLKQSFDPSGIFNPGRLYPKL</sequence>
<evidence type="ECO:0000259" key="3">
    <source>
        <dbReference type="PROSITE" id="PS51387"/>
    </source>
</evidence>
<evidence type="ECO:0000256" key="1">
    <source>
        <dbReference type="ARBA" id="ARBA00022630"/>
    </source>
</evidence>
<dbReference type="EC" id="1.1.99.14" evidence="5"/>
<reference evidence="5" key="2">
    <citation type="submission" date="2021-12" db="EMBL/GenBank/DDBJ databases">
        <authorList>
            <person name="Veyrier F.J."/>
        </authorList>
    </citation>
    <scope>NUCLEOTIDE SEQUENCE</scope>
    <source>
        <strain evidence="5">1258/02</strain>
    </source>
</reference>
<keyword evidence="5" id="KW-0560">Oxidoreductase</keyword>
<protein>
    <submittedName>
        <fullName evidence="4">Glycolate oxidase FAD binding subunit</fullName>
    </submittedName>
    <submittedName>
        <fullName evidence="5">Glycolate oxidase subunit GlcE</fullName>
        <ecNumber evidence="5">1.1.99.14</ecNumber>
    </submittedName>
</protein>
<name>A0AAE9KHM0_9NEIS</name>
<dbReference type="EMBL" id="SLXE01000010">
    <property type="protein sequence ID" value="TCP06829.1"/>
    <property type="molecule type" value="Genomic_DNA"/>
</dbReference>
<evidence type="ECO:0000313" key="5">
    <source>
        <dbReference type="EMBL" id="UOO80159.1"/>
    </source>
</evidence>
<reference evidence="5" key="3">
    <citation type="journal article" date="2022" name="Res Sq">
        <title>Evolution of multicellular longitudinally dividing oral cavity symbionts (Neisseriaceae).</title>
        <authorList>
            <person name="Nyongesa S."/>
            <person name="Weber P."/>
            <person name="Bernet E."/>
            <person name="Pullido F."/>
            <person name="Nieckarz M."/>
            <person name="Delaby M."/>
            <person name="Nieves C."/>
            <person name="Viehboeck T."/>
            <person name="Krause N."/>
            <person name="Rivera-Millot A."/>
            <person name="Nakamura A."/>
            <person name="Vischer N."/>
            <person name="VanNieuwenhze M."/>
            <person name="Brun Y."/>
            <person name="Cava F."/>
            <person name="Bulgheresi S."/>
            <person name="Veyrier F."/>
        </authorList>
    </citation>
    <scope>NUCLEOTIDE SEQUENCE</scope>
    <source>
        <strain evidence="5">1258/02</strain>
    </source>
</reference>
<dbReference type="RefSeq" id="WP_132953632.1">
    <property type="nucleotide sequence ID" value="NZ_CP091507.1"/>
</dbReference>
<dbReference type="Proteomes" id="UP000829756">
    <property type="component" value="Chromosome"/>
</dbReference>
<keyword evidence="6" id="KW-1185">Reference proteome</keyword>
<evidence type="ECO:0000313" key="4">
    <source>
        <dbReference type="EMBL" id="TCP06829.1"/>
    </source>
</evidence>
<dbReference type="GO" id="GO:0071949">
    <property type="term" value="F:FAD binding"/>
    <property type="evidence" value="ECO:0007669"/>
    <property type="project" value="InterPro"/>
</dbReference>
<dbReference type="Gene3D" id="3.30.465.10">
    <property type="match status" value="1"/>
</dbReference>
<dbReference type="EMBL" id="CP091507">
    <property type="protein sequence ID" value="UOO80159.1"/>
    <property type="molecule type" value="Genomic_DNA"/>
</dbReference>
<dbReference type="AlphaFoldDB" id="A0AAE9KHM0"/>
<dbReference type="PANTHER" id="PTHR11748">
    <property type="entry name" value="D-LACTATE DEHYDROGENASE"/>
    <property type="match status" value="1"/>
</dbReference>
<keyword evidence="1" id="KW-0285">Flavoprotein</keyword>
<dbReference type="KEGG" id="usu:LVJ78_03880"/>
<dbReference type="Proteomes" id="UP000294721">
    <property type="component" value="Unassembled WGS sequence"/>
</dbReference>
<dbReference type="SUPFAM" id="SSF55103">
    <property type="entry name" value="FAD-linked oxidases, C-terminal domain"/>
    <property type="match status" value="1"/>
</dbReference>